<dbReference type="InterPro" id="IPR039425">
    <property type="entry name" value="RNA_pol_sigma-70-like"/>
</dbReference>
<proteinExistence type="inferred from homology"/>
<dbReference type="NCBIfam" id="TIGR02937">
    <property type="entry name" value="sigma70-ECF"/>
    <property type="match status" value="1"/>
</dbReference>
<dbReference type="InterPro" id="IPR013324">
    <property type="entry name" value="RNA_pol_sigma_r3/r4-like"/>
</dbReference>
<evidence type="ECO:0000259" key="7">
    <source>
        <dbReference type="Pfam" id="PF04542"/>
    </source>
</evidence>
<name>A0A1M6BBS5_9ACTN</name>
<dbReference type="GO" id="GO:0006352">
    <property type="term" value="P:DNA-templated transcription initiation"/>
    <property type="evidence" value="ECO:0007669"/>
    <property type="project" value="InterPro"/>
</dbReference>
<keyword evidence="3" id="KW-0731">Sigma factor</keyword>
<dbReference type="Proteomes" id="UP000184512">
    <property type="component" value="Unassembled WGS sequence"/>
</dbReference>
<reference evidence="9 10" key="1">
    <citation type="submission" date="2016-11" db="EMBL/GenBank/DDBJ databases">
        <authorList>
            <person name="Jaros S."/>
            <person name="Januszkiewicz K."/>
            <person name="Wedrychowicz H."/>
        </authorList>
    </citation>
    <scope>NUCLEOTIDE SEQUENCE [LARGE SCALE GENOMIC DNA]</scope>
    <source>
        <strain evidence="9 10">DSM 12906</strain>
    </source>
</reference>
<organism evidence="9 10">
    <name type="scientific">Tessaracoccus bendigoensis DSM 12906</name>
    <dbReference type="NCBI Taxonomy" id="1123357"/>
    <lineage>
        <taxon>Bacteria</taxon>
        <taxon>Bacillati</taxon>
        <taxon>Actinomycetota</taxon>
        <taxon>Actinomycetes</taxon>
        <taxon>Propionibacteriales</taxon>
        <taxon>Propionibacteriaceae</taxon>
        <taxon>Tessaracoccus</taxon>
    </lineage>
</organism>
<dbReference type="InterPro" id="IPR007627">
    <property type="entry name" value="RNA_pol_sigma70_r2"/>
</dbReference>
<sequence length="226" mass="25081">MKCTSSLGREGHNEDHDAAVFVGVQDSRQNELSRCGEERELLSMRQLPPPQDLEWLESLFKLYSKRVRAFAIRRVGPDAADDVVSEVFGIAWKRRPNVPEPALPWLLRTAHHVVSHERRGLARRLNLRDAIAGALPDTPKAGADASSRVLADSVLSELSSTDAEILRLTAWEGLTPREIAVVLDLSDAATRTRLKRARQRAQQLLNDSDPAPRLAVVTPHLQGEPS</sequence>
<dbReference type="InterPro" id="IPR013249">
    <property type="entry name" value="RNA_pol_sigma70_r4_t2"/>
</dbReference>
<keyword evidence="10" id="KW-1185">Reference proteome</keyword>
<dbReference type="SUPFAM" id="SSF88946">
    <property type="entry name" value="Sigma2 domain of RNA polymerase sigma factors"/>
    <property type="match status" value="1"/>
</dbReference>
<feature type="domain" description="RNA polymerase sigma-70 region 2" evidence="7">
    <location>
        <begin position="59"/>
        <end position="123"/>
    </location>
</feature>
<dbReference type="Gene3D" id="1.10.10.10">
    <property type="entry name" value="Winged helix-like DNA-binding domain superfamily/Winged helix DNA-binding domain"/>
    <property type="match status" value="1"/>
</dbReference>
<evidence type="ECO:0000259" key="8">
    <source>
        <dbReference type="Pfam" id="PF08281"/>
    </source>
</evidence>
<evidence type="ECO:0000256" key="1">
    <source>
        <dbReference type="ARBA" id="ARBA00010641"/>
    </source>
</evidence>
<dbReference type="InterPro" id="IPR014284">
    <property type="entry name" value="RNA_pol_sigma-70_dom"/>
</dbReference>
<keyword evidence="2" id="KW-0805">Transcription regulation</keyword>
<evidence type="ECO:0000256" key="3">
    <source>
        <dbReference type="ARBA" id="ARBA00023082"/>
    </source>
</evidence>
<dbReference type="PANTHER" id="PTHR43133">
    <property type="entry name" value="RNA POLYMERASE ECF-TYPE SIGMA FACTO"/>
    <property type="match status" value="1"/>
</dbReference>
<keyword evidence="4" id="KW-0238">DNA-binding</keyword>
<evidence type="ECO:0000313" key="9">
    <source>
        <dbReference type="EMBL" id="SHI46201.1"/>
    </source>
</evidence>
<dbReference type="InterPro" id="IPR013325">
    <property type="entry name" value="RNA_pol_sigma_r2"/>
</dbReference>
<evidence type="ECO:0000256" key="5">
    <source>
        <dbReference type="ARBA" id="ARBA00023163"/>
    </source>
</evidence>
<dbReference type="AlphaFoldDB" id="A0A1M6BBS5"/>
<feature type="domain" description="RNA polymerase sigma factor 70 region 4 type 2" evidence="8">
    <location>
        <begin position="152"/>
        <end position="200"/>
    </location>
</feature>
<evidence type="ECO:0000256" key="4">
    <source>
        <dbReference type="ARBA" id="ARBA00023125"/>
    </source>
</evidence>
<dbReference type="EMBL" id="FQZG01000006">
    <property type="protein sequence ID" value="SHI46201.1"/>
    <property type="molecule type" value="Genomic_DNA"/>
</dbReference>
<evidence type="ECO:0000313" key="10">
    <source>
        <dbReference type="Proteomes" id="UP000184512"/>
    </source>
</evidence>
<dbReference type="STRING" id="1123357.SAMN02745244_00411"/>
<protein>
    <submittedName>
        <fullName evidence="9">RNA polymerase sigma-70 factor, ECF subfamily</fullName>
    </submittedName>
</protein>
<dbReference type="SUPFAM" id="SSF88659">
    <property type="entry name" value="Sigma3 and sigma4 domains of RNA polymerase sigma factors"/>
    <property type="match status" value="1"/>
</dbReference>
<dbReference type="GO" id="GO:0016987">
    <property type="term" value="F:sigma factor activity"/>
    <property type="evidence" value="ECO:0007669"/>
    <property type="project" value="UniProtKB-KW"/>
</dbReference>
<keyword evidence="5" id="KW-0804">Transcription</keyword>
<dbReference type="CDD" id="cd06171">
    <property type="entry name" value="Sigma70_r4"/>
    <property type="match status" value="1"/>
</dbReference>
<gene>
    <name evidence="9" type="ORF">SAMN02745244_00411</name>
</gene>
<comment type="similarity">
    <text evidence="1">Belongs to the sigma-70 factor family. ECF subfamily.</text>
</comment>
<dbReference type="Pfam" id="PF08281">
    <property type="entry name" value="Sigma70_r4_2"/>
    <property type="match status" value="1"/>
</dbReference>
<dbReference type="InterPro" id="IPR036388">
    <property type="entry name" value="WH-like_DNA-bd_sf"/>
</dbReference>
<evidence type="ECO:0000256" key="2">
    <source>
        <dbReference type="ARBA" id="ARBA00023015"/>
    </source>
</evidence>
<dbReference type="GO" id="GO:0003677">
    <property type="term" value="F:DNA binding"/>
    <property type="evidence" value="ECO:0007669"/>
    <property type="project" value="UniProtKB-KW"/>
</dbReference>
<dbReference type="Pfam" id="PF04542">
    <property type="entry name" value="Sigma70_r2"/>
    <property type="match status" value="1"/>
</dbReference>
<evidence type="ECO:0000256" key="6">
    <source>
        <dbReference type="SAM" id="MobiDB-lite"/>
    </source>
</evidence>
<dbReference type="Gene3D" id="1.10.1740.10">
    <property type="match status" value="1"/>
</dbReference>
<feature type="region of interest" description="Disordered" evidence="6">
    <location>
        <begin position="202"/>
        <end position="226"/>
    </location>
</feature>
<accession>A0A1M6BBS5</accession>
<dbReference type="PANTHER" id="PTHR43133:SF8">
    <property type="entry name" value="RNA POLYMERASE SIGMA FACTOR HI_1459-RELATED"/>
    <property type="match status" value="1"/>
</dbReference>